<dbReference type="GO" id="GO:0005096">
    <property type="term" value="F:GTPase activator activity"/>
    <property type="evidence" value="ECO:0007669"/>
    <property type="project" value="InterPro"/>
</dbReference>
<feature type="domain" description="Arf-GAP" evidence="4">
    <location>
        <begin position="15"/>
        <end position="136"/>
    </location>
</feature>
<dbReference type="SMART" id="SM00165">
    <property type="entry name" value="UBA"/>
    <property type="match status" value="1"/>
</dbReference>
<dbReference type="InterPro" id="IPR009060">
    <property type="entry name" value="UBA-like_sf"/>
</dbReference>
<keyword evidence="1" id="KW-0863">Zinc-finger</keyword>
<organism evidence="5 6">
    <name type="scientific">Gomphillus americanus</name>
    <dbReference type="NCBI Taxonomy" id="1940652"/>
    <lineage>
        <taxon>Eukaryota</taxon>
        <taxon>Fungi</taxon>
        <taxon>Dikarya</taxon>
        <taxon>Ascomycota</taxon>
        <taxon>Pezizomycotina</taxon>
        <taxon>Lecanoromycetes</taxon>
        <taxon>OSLEUM clade</taxon>
        <taxon>Ostropomycetidae</taxon>
        <taxon>Ostropales</taxon>
        <taxon>Graphidaceae</taxon>
        <taxon>Gomphilloideae</taxon>
        <taxon>Gomphillus</taxon>
    </lineage>
</organism>
<dbReference type="SMART" id="SM00105">
    <property type="entry name" value="ArfGap"/>
    <property type="match status" value="1"/>
</dbReference>
<accession>A0A8H3F654</accession>
<feature type="compositionally biased region" description="Polar residues" evidence="2">
    <location>
        <begin position="281"/>
        <end position="338"/>
    </location>
</feature>
<dbReference type="InterPro" id="IPR015940">
    <property type="entry name" value="UBA"/>
</dbReference>
<evidence type="ECO:0000313" key="6">
    <source>
        <dbReference type="Proteomes" id="UP000664169"/>
    </source>
</evidence>
<keyword evidence="6" id="KW-1185">Reference proteome</keyword>
<dbReference type="Proteomes" id="UP000664169">
    <property type="component" value="Unassembled WGS sequence"/>
</dbReference>
<dbReference type="SUPFAM" id="SSF57863">
    <property type="entry name" value="ArfGap/RecO-like zinc finger"/>
    <property type="match status" value="1"/>
</dbReference>
<evidence type="ECO:0000259" key="4">
    <source>
        <dbReference type="PROSITE" id="PS50115"/>
    </source>
</evidence>
<feature type="compositionally biased region" description="Low complexity" evidence="2">
    <location>
        <begin position="494"/>
        <end position="515"/>
    </location>
</feature>
<dbReference type="Gene3D" id="1.10.220.150">
    <property type="entry name" value="Arf GTPase activating protein"/>
    <property type="match status" value="1"/>
</dbReference>
<evidence type="ECO:0000256" key="1">
    <source>
        <dbReference type="PROSITE-ProRule" id="PRU00288"/>
    </source>
</evidence>
<dbReference type="InterPro" id="IPR051718">
    <property type="entry name" value="ARF_GTPase-activating"/>
</dbReference>
<comment type="caution">
    <text evidence="5">The sequence shown here is derived from an EMBL/GenBank/DDBJ whole genome shotgun (WGS) entry which is preliminary data.</text>
</comment>
<keyword evidence="1" id="KW-0862">Zinc</keyword>
<proteinExistence type="predicted"/>
<feature type="region of interest" description="Disordered" evidence="2">
    <location>
        <begin position="269"/>
        <end position="338"/>
    </location>
</feature>
<dbReference type="PRINTS" id="PR00405">
    <property type="entry name" value="REVINTRACTNG"/>
</dbReference>
<feature type="region of interest" description="Disordered" evidence="2">
    <location>
        <begin position="361"/>
        <end position="437"/>
    </location>
</feature>
<feature type="compositionally biased region" description="Polar residues" evidence="2">
    <location>
        <begin position="377"/>
        <end position="437"/>
    </location>
</feature>
<dbReference type="InterPro" id="IPR038508">
    <property type="entry name" value="ArfGAP_dom_sf"/>
</dbReference>
<dbReference type="Pfam" id="PF01412">
    <property type="entry name" value="ArfGap"/>
    <property type="match status" value="1"/>
</dbReference>
<dbReference type="PROSITE" id="PS50030">
    <property type="entry name" value="UBA"/>
    <property type="match status" value="1"/>
</dbReference>
<sequence>MASAMSKRNQARNEQALQELIKGVPGNDRCADCQARNPGWASWSLGVFLCMRCAALHRKLGTHISKVKSLSMDAWTNEQVANMKNTGNVNANAQWNPQRKQPPIPLDVDEVDSAMERYIRQKYEQKLYAGGDAKPPTRSPSMPLFSSSQDTRSDSPVSLDDNPPPPPPKPSRKFGFGLRSASSGSFLSRGQHKSKKDENTATVASPKFHKNSRVFGATIGVTESDQGLEMKLLQLREMGFSDSKRNTSVLKGNGGNLEQAIESLVRLGEGGKASDQRKISNRTTPSQQPFPSSTAYTSSNGATILGSPVSQQYSSPTGTPRTTQSTNPFENRSRETSATSAFDAAMARMTISAAQSQNRQSLFPNATGGHLAPPSQIPQVSYQHSMTPPVSSSQYFSNNPYAQQPMNNPFTNTQVVSPSQTMSNFSTGPQSTSSNPFLQQDTQSQILTPQCSTFPPQETPFFPQQQQSTYFPQPMQQLNDLSFQSQQNIQTPTSQSQLSSGYYSPYQQQMQPSSSHMMGKLDKGSIMALYNQPQPVPGSPAQMASEQITDPTVPTSLQSTYHAHGVSPQRSATMPAISSNNPFTSVGASAPAMPMFYQQQQYQNSNNGGQGNANPFYGRNA</sequence>
<dbReference type="GO" id="GO:0005737">
    <property type="term" value="C:cytoplasm"/>
    <property type="evidence" value="ECO:0007669"/>
    <property type="project" value="TreeGrafter"/>
</dbReference>
<name>A0A8H3F654_9LECA</name>
<dbReference type="PANTHER" id="PTHR45705">
    <property type="entry name" value="FI20236P1"/>
    <property type="match status" value="1"/>
</dbReference>
<dbReference type="PANTHER" id="PTHR45705:SF7">
    <property type="entry name" value="ACTIVATING PROTEIN FOR ARF, PUTATIVE (AFU_ORTHOLOGUE AFUA_4G09120)-RELATED"/>
    <property type="match status" value="1"/>
</dbReference>
<dbReference type="InterPro" id="IPR001164">
    <property type="entry name" value="ArfGAP_dom"/>
</dbReference>
<protein>
    <submittedName>
        <fullName evidence="5">Uncharacterized protein</fullName>
    </submittedName>
</protein>
<evidence type="ECO:0000256" key="2">
    <source>
        <dbReference type="SAM" id="MobiDB-lite"/>
    </source>
</evidence>
<dbReference type="PROSITE" id="PS50115">
    <property type="entry name" value="ARFGAP"/>
    <property type="match status" value="1"/>
</dbReference>
<dbReference type="CDD" id="cd08204">
    <property type="entry name" value="ArfGap"/>
    <property type="match status" value="1"/>
</dbReference>
<dbReference type="EMBL" id="CAJPDQ010000011">
    <property type="protein sequence ID" value="CAF9916333.1"/>
    <property type="molecule type" value="Genomic_DNA"/>
</dbReference>
<dbReference type="FunFam" id="1.10.220.150:FF:000026">
    <property type="entry name" value="GTPase activating protein for Arf, putative"/>
    <property type="match status" value="1"/>
</dbReference>
<dbReference type="InterPro" id="IPR037278">
    <property type="entry name" value="ARFGAP/RecO"/>
</dbReference>
<dbReference type="AlphaFoldDB" id="A0A8H3F654"/>
<feature type="region of interest" description="Disordered" evidence="2">
    <location>
        <begin position="126"/>
        <end position="204"/>
    </location>
</feature>
<dbReference type="Gene3D" id="1.10.8.10">
    <property type="entry name" value="DNA helicase RuvA subunit, C-terminal domain"/>
    <property type="match status" value="1"/>
</dbReference>
<feature type="region of interest" description="Disordered" evidence="2">
    <location>
        <begin position="486"/>
        <end position="518"/>
    </location>
</feature>
<dbReference type="Pfam" id="PF24932">
    <property type="entry name" value="UBA_NBR1_C"/>
    <property type="match status" value="1"/>
</dbReference>
<dbReference type="InterPro" id="IPR056893">
    <property type="entry name" value="UBA_Nbr1_C"/>
</dbReference>
<keyword evidence="1" id="KW-0479">Metal-binding</keyword>
<dbReference type="OrthoDB" id="10266696at2759"/>
<reference evidence="5" key="1">
    <citation type="submission" date="2021-03" db="EMBL/GenBank/DDBJ databases">
        <authorList>
            <person name="Tagirdzhanova G."/>
        </authorList>
    </citation>
    <scope>NUCLEOTIDE SEQUENCE</scope>
</reference>
<evidence type="ECO:0000313" key="5">
    <source>
        <dbReference type="EMBL" id="CAF9916333.1"/>
    </source>
</evidence>
<feature type="domain" description="UBA" evidence="3">
    <location>
        <begin position="223"/>
        <end position="267"/>
    </location>
</feature>
<gene>
    <name evidence="5" type="ORF">GOMPHAMPRED_000960</name>
</gene>
<feature type="region of interest" description="Disordered" evidence="2">
    <location>
        <begin position="601"/>
        <end position="621"/>
    </location>
</feature>
<dbReference type="GO" id="GO:0008270">
    <property type="term" value="F:zinc ion binding"/>
    <property type="evidence" value="ECO:0007669"/>
    <property type="project" value="UniProtKB-KW"/>
</dbReference>
<evidence type="ECO:0000259" key="3">
    <source>
        <dbReference type="PROSITE" id="PS50030"/>
    </source>
</evidence>
<dbReference type="SUPFAM" id="SSF46934">
    <property type="entry name" value="UBA-like"/>
    <property type="match status" value="1"/>
</dbReference>